<dbReference type="InterPro" id="IPR004761">
    <property type="entry name" value="Spore_GerAB"/>
</dbReference>
<keyword evidence="7 8" id="KW-0472">Membrane</keyword>
<evidence type="ECO:0000256" key="2">
    <source>
        <dbReference type="ARBA" id="ARBA00007998"/>
    </source>
</evidence>
<evidence type="ECO:0000256" key="4">
    <source>
        <dbReference type="ARBA" id="ARBA00022544"/>
    </source>
</evidence>
<feature type="transmembrane region" description="Helical" evidence="8">
    <location>
        <begin position="79"/>
        <end position="104"/>
    </location>
</feature>
<keyword evidence="3" id="KW-0813">Transport</keyword>
<feature type="transmembrane region" description="Helical" evidence="8">
    <location>
        <begin position="214"/>
        <end position="237"/>
    </location>
</feature>
<comment type="caution">
    <text evidence="9">The sequence shown here is derived from an EMBL/GenBank/DDBJ whole genome shotgun (WGS) entry which is preliminary data.</text>
</comment>
<dbReference type="Gene3D" id="1.20.1740.10">
    <property type="entry name" value="Amino acid/polyamine transporter I"/>
    <property type="match status" value="1"/>
</dbReference>
<feature type="transmembrane region" description="Helical" evidence="8">
    <location>
        <begin position="39"/>
        <end position="59"/>
    </location>
</feature>
<dbReference type="Pfam" id="PF03845">
    <property type="entry name" value="Spore_permease"/>
    <property type="match status" value="1"/>
</dbReference>
<dbReference type="RefSeq" id="WP_268061079.1">
    <property type="nucleotide sequence ID" value="NZ_JAPQFJ010000007.1"/>
</dbReference>
<keyword evidence="10" id="KW-1185">Reference proteome</keyword>
<sequence length="362" mass="41470">MKNKITHNQYTAIILNSFIGVGIVSLASETSKKAHQCSWISVLISGIFPLLMLLVASYVDKKMYHEDFSYILESLYGKFLGKLLLLIFLINAFLSQSLIICGYIKILKLSISVYIPSIIILVLIILITMYTTTKKLTTLGRLCELSLYFTVPLLFLPLLDIGFGNKTHLMPCFENAKAIVSAIPTSFNAYGGSEISFFLFASISNRKNTTKHNIFPALIVTLIYTFITAITVYFFGWTLTSKTDYSLLFVFKLVRPAIFSDFTSFFMIIWSTSILLTLSIEQFIMCYCLSKMFNLNYEKTLYIGMPFVLLLSIINIISNEFMVKILKPIFNYVLILIFIWCIITFIVTFFKSNYKNSTEKYR</sequence>
<feature type="transmembrane region" description="Helical" evidence="8">
    <location>
        <begin position="145"/>
        <end position="163"/>
    </location>
</feature>
<dbReference type="PANTHER" id="PTHR34975:SF2">
    <property type="entry name" value="SPORE GERMINATION PROTEIN A2"/>
    <property type="match status" value="1"/>
</dbReference>
<evidence type="ECO:0000313" key="10">
    <source>
        <dbReference type="Proteomes" id="UP001144612"/>
    </source>
</evidence>
<organism evidence="9 10">
    <name type="scientific">Clostridium brassicae</name>
    <dbReference type="NCBI Taxonomy" id="2999072"/>
    <lineage>
        <taxon>Bacteria</taxon>
        <taxon>Bacillati</taxon>
        <taxon>Bacillota</taxon>
        <taxon>Clostridia</taxon>
        <taxon>Eubacteriales</taxon>
        <taxon>Clostridiaceae</taxon>
        <taxon>Clostridium</taxon>
    </lineage>
</organism>
<keyword evidence="5 8" id="KW-0812">Transmembrane</keyword>
<dbReference type="PANTHER" id="PTHR34975">
    <property type="entry name" value="SPORE GERMINATION PROTEIN A2"/>
    <property type="match status" value="1"/>
</dbReference>
<feature type="transmembrane region" description="Helical" evidence="8">
    <location>
        <begin position="6"/>
        <end position="27"/>
    </location>
</feature>
<feature type="transmembrane region" description="Helical" evidence="8">
    <location>
        <begin position="300"/>
        <end position="317"/>
    </location>
</feature>
<feature type="transmembrane region" description="Helical" evidence="8">
    <location>
        <begin position="329"/>
        <end position="350"/>
    </location>
</feature>
<evidence type="ECO:0000256" key="3">
    <source>
        <dbReference type="ARBA" id="ARBA00022448"/>
    </source>
</evidence>
<comment type="subcellular location">
    <subcellularLocation>
        <location evidence="1">Membrane</location>
        <topology evidence="1">Multi-pass membrane protein</topology>
    </subcellularLocation>
</comment>
<reference evidence="9" key="1">
    <citation type="submission" date="2022-12" db="EMBL/GenBank/DDBJ databases">
        <title>Clostridium sp. nov., isolated from industrial wastewater.</title>
        <authorList>
            <person name="Jiayan W."/>
        </authorList>
    </citation>
    <scope>NUCLEOTIDE SEQUENCE</scope>
    <source>
        <strain evidence="9">ZC22-4</strain>
    </source>
</reference>
<evidence type="ECO:0000256" key="7">
    <source>
        <dbReference type="ARBA" id="ARBA00023136"/>
    </source>
</evidence>
<evidence type="ECO:0000256" key="6">
    <source>
        <dbReference type="ARBA" id="ARBA00022989"/>
    </source>
</evidence>
<comment type="similarity">
    <text evidence="2">Belongs to the amino acid-polyamine-organocation (APC) superfamily. Spore germination protein (SGP) (TC 2.A.3.9) family.</text>
</comment>
<dbReference type="EMBL" id="JAPQFJ010000007">
    <property type="protein sequence ID" value="MCY6958661.1"/>
    <property type="molecule type" value="Genomic_DNA"/>
</dbReference>
<name>A0ABT4D8Q0_9CLOT</name>
<protein>
    <submittedName>
        <fullName evidence="9">GerAB/ArcD/ProY family transporter</fullName>
    </submittedName>
</protein>
<dbReference type="Proteomes" id="UP001144612">
    <property type="component" value="Unassembled WGS sequence"/>
</dbReference>
<accession>A0ABT4D8Q0</accession>
<feature type="transmembrane region" description="Helical" evidence="8">
    <location>
        <begin position="257"/>
        <end position="280"/>
    </location>
</feature>
<evidence type="ECO:0000256" key="8">
    <source>
        <dbReference type="SAM" id="Phobius"/>
    </source>
</evidence>
<keyword evidence="6 8" id="KW-1133">Transmembrane helix</keyword>
<evidence type="ECO:0000313" key="9">
    <source>
        <dbReference type="EMBL" id="MCY6958661.1"/>
    </source>
</evidence>
<keyword evidence="4" id="KW-0309">Germination</keyword>
<proteinExistence type="inferred from homology"/>
<gene>
    <name evidence="9" type="ORF">OW729_08595</name>
</gene>
<evidence type="ECO:0000256" key="5">
    <source>
        <dbReference type="ARBA" id="ARBA00022692"/>
    </source>
</evidence>
<feature type="transmembrane region" description="Helical" evidence="8">
    <location>
        <begin position="111"/>
        <end position="133"/>
    </location>
</feature>
<evidence type="ECO:0000256" key="1">
    <source>
        <dbReference type="ARBA" id="ARBA00004141"/>
    </source>
</evidence>